<feature type="transmembrane region" description="Helical" evidence="3">
    <location>
        <begin position="91"/>
        <end position="106"/>
    </location>
</feature>
<evidence type="ECO:0000256" key="3">
    <source>
        <dbReference type="SAM" id="Phobius"/>
    </source>
</evidence>
<feature type="transmembrane region" description="Helical" evidence="3">
    <location>
        <begin position="155"/>
        <end position="174"/>
    </location>
</feature>
<accession>A0A0P9DD31</accession>
<evidence type="ECO:0000259" key="4">
    <source>
        <dbReference type="Pfam" id="PF01578"/>
    </source>
</evidence>
<feature type="transmembrane region" description="Helical" evidence="3">
    <location>
        <begin position="262"/>
        <end position="286"/>
    </location>
</feature>
<feature type="transmembrane region" description="Helical" evidence="3">
    <location>
        <begin position="20"/>
        <end position="38"/>
    </location>
</feature>
<dbReference type="AlphaFoldDB" id="A0A0P9DD31"/>
<comment type="caution">
    <text evidence="6">The sequence shown here is derived from an EMBL/GenBank/DDBJ whole genome shotgun (WGS) entry which is preliminary data.</text>
</comment>
<feature type="transmembrane region" description="Helical" evidence="3">
    <location>
        <begin position="298"/>
        <end position="317"/>
    </location>
</feature>
<dbReference type="InterPro" id="IPR032523">
    <property type="entry name" value="CcmF_C"/>
</dbReference>
<feature type="transmembrane region" description="Helical" evidence="3">
    <location>
        <begin position="580"/>
        <end position="600"/>
    </location>
</feature>
<feature type="transmembrane region" description="Helical" evidence="3">
    <location>
        <begin position="323"/>
        <end position="341"/>
    </location>
</feature>
<feature type="transmembrane region" description="Helical" evidence="3">
    <location>
        <begin position="50"/>
        <end position="71"/>
    </location>
</feature>
<dbReference type="PATRIC" id="fig|186479.3.peg.1434"/>
<dbReference type="EMBL" id="LJCR01001337">
    <property type="protein sequence ID" value="KPV50538.1"/>
    <property type="molecule type" value="Genomic_DNA"/>
</dbReference>
<feature type="domain" description="Cytochrome c assembly protein" evidence="4">
    <location>
        <begin position="3"/>
        <end position="137"/>
    </location>
</feature>
<keyword evidence="3" id="KW-0812">Transmembrane</keyword>
<dbReference type="Pfam" id="PF16327">
    <property type="entry name" value="CcmF_C"/>
    <property type="match status" value="1"/>
</dbReference>
<dbReference type="PANTHER" id="PTHR43653">
    <property type="entry name" value="CYTOCHROME C ASSEMBLY PROTEIN-RELATED"/>
    <property type="match status" value="1"/>
</dbReference>
<reference evidence="6 7" key="1">
    <citation type="submission" date="2015-09" db="EMBL/GenBank/DDBJ databases">
        <title>Draft genome sequence of Kouleothrix aurantiaca JCM 19913.</title>
        <authorList>
            <person name="Hemp J."/>
        </authorList>
    </citation>
    <scope>NUCLEOTIDE SEQUENCE [LARGE SCALE GENOMIC DNA]</scope>
    <source>
        <strain evidence="6 7">COM-B</strain>
    </source>
</reference>
<evidence type="ECO:0000256" key="1">
    <source>
        <dbReference type="ARBA" id="ARBA00009186"/>
    </source>
</evidence>
<evidence type="ECO:0000259" key="5">
    <source>
        <dbReference type="Pfam" id="PF16327"/>
    </source>
</evidence>
<evidence type="ECO:0000256" key="2">
    <source>
        <dbReference type="ARBA" id="ARBA00022748"/>
    </source>
</evidence>
<comment type="similarity">
    <text evidence="1">Belongs to the CcmF/CycK/Ccl1/NrfE/CcsA family.</text>
</comment>
<dbReference type="PANTHER" id="PTHR43653:SF1">
    <property type="entry name" value="CYTOCHROME C-TYPE BIOGENESIS PROTEIN CCMF"/>
    <property type="match status" value="1"/>
</dbReference>
<dbReference type="GO" id="GO:0020037">
    <property type="term" value="F:heme binding"/>
    <property type="evidence" value="ECO:0007669"/>
    <property type="project" value="InterPro"/>
</dbReference>
<feature type="transmembrane region" description="Helical" evidence="3">
    <location>
        <begin position="194"/>
        <end position="218"/>
    </location>
</feature>
<keyword evidence="7" id="KW-1185">Reference proteome</keyword>
<dbReference type="InterPro" id="IPR003567">
    <property type="entry name" value="Cyt_c_biogenesis"/>
</dbReference>
<dbReference type="GO" id="GO:0015232">
    <property type="term" value="F:heme transmembrane transporter activity"/>
    <property type="evidence" value="ECO:0007669"/>
    <property type="project" value="InterPro"/>
</dbReference>
<organism evidence="6 7">
    <name type="scientific">Kouleothrix aurantiaca</name>
    <dbReference type="NCBI Taxonomy" id="186479"/>
    <lineage>
        <taxon>Bacteria</taxon>
        <taxon>Bacillati</taxon>
        <taxon>Chloroflexota</taxon>
        <taxon>Chloroflexia</taxon>
        <taxon>Chloroflexales</taxon>
        <taxon>Roseiflexineae</taxon>
        <taxon>Roseiflexaceae</taxon>
        <taxon>Kouleothrix</taxon>
    </lineage>
</organism>
<gene>
    <name evidence="6" type="ORF">SE17_26370</name>
</gene>
<evidence type="ECO:0000313" key="6">
    <source>
        <dbReference type="EMBL" id="KPV50538.1"/>
    </source>
</evidence>
<name>A0A0P9DD31_9CHLR</name>
<sequence>KGLNELLHNPWMIIHPPILFIGYALMAVPFAFAIGGLWRRDYDGWARAALPWALAAWSFLGLALLLGGYWAYETLNWGGYWGWDPVENSSLVPWLTTTALIHTLLIQRTSGGMRRANFALAILTYVLVFYATFLTRTGVLSSFSVHSFVAEGLKTIMTSFLAVLAVASFGFLALRWRDIPSRPISEKLLSRDSFFVLLSLGLIVIATVISIGTSMPVISSIPGVGNALQSFFGAAFELDRGQALDPNAPAFTDGRFGLVASFYHATVPPLAIILVVLMIVGPLLGWRDTNVRHLLRALRWPALAAVLVACLGLVLGARDPLPLAYLGLGAFAAGTNILMIIRTVKSGWLRIGGYLAHVGLAVLLAGVVGSSFYATPELRVSLPQGESVNVYGYDMSFSDWKTNEQGRGVLDLTLTRNGKTWSAQPNLYFNPRMGATMATPAIKSDLYEDVYISPQEYQPPIDRNTAQLSVGDKRDIGPYSITFQGFDAVETHGGSGDIGAKLLVQYEGKTSTVVPVIRLVANETDPAKALQRVPVDLPGGKTAVFEDFNPLQRWVVVRVTGLNLPVDSGKAVVTVSVKPGIVLVWLGVIIGVLGGLIAIVRRTLEGRWQPGGARRRLPRGLGVFARFVGSK</sequence>
<proteinExistence type="inferred from homology"/>
<dbReference type="GO" id="GO:0017004">
    <property type="term" value="P:cytochrome complex assembly"/>
    <property type="evidence" value="ECO:0007669"/>
    <property type="project" value="UniProtKB-KW"/>
</dbReference>
<feature type="transmembrane region" description="Helical" evidence="3">
    <location>
        <begin position="118"/>
        <end position="135"/>
    </location>
</feature>
<keyword evidence="3" id="KW-1133">Transmembrane helix</keyword>
<protein>
    <submittedName>
        <fullName evidence="6">Cytochrome C biogenesis protein</fullName>
    </submittedName>
</protein>
<evidence type="ECO:0000313" key="7">
    <source>
        <dbReference type="Proteomes" id="UP000050509"/>
    </source>
</evidence>
<dbReference type="GO" id="GO:0016020">
    <property type="term" value="C:membrane"/>
    <property type="evidence" value="ECO:0007669"/>
    <property type="project" value="InterPro"/>
</dbReference>
<feature type="transmembrane region" description="Helical" evidence="3">
    <location>
        <begin position="353"/>
        <end position="374"/>
    </location>
</feature>
<keyword evidence="2" id="KW-0201">Cytochrome c-type biogenesis</keyword>
<feature type="non-terminal residue" evidence="6">
    <location>
        <position position="1"/>
    </location>
</feature>
<dbReference type="InterPro" id="IPR002541">
    <property type="entry name" value="Cyt_c_assembly"/>
</dbReference>
<dbReference type="PRINTS" id="PR01410">
    <property type="entry name" value="CCBIOGENESIS"/>
</dbReference>
<dbReference type="Proteomes" id="UP000050509">
    <property type="component" value="Unassembled WGS sequence"/>
</dbReference>
<dbReference type="Pfam" id="PF01578">
    <property type="entry name" value="Cytochrom_C_asm"/>
    <property type="match status" value="1"/>
</dbReference>
<keyword evidence="3" id="KW-0472">Membrane</keyword>
<feature type="domain" description="Cytochrome c-type biogenesis protein CcmF C-terminal" evidence="5">
    <location>
        <begin position="253"/>
        <end position="453"/>
    </location>
</feature>